<dbReference type="EMBL" id="HBFN01034369">
    <property type="protein sequence ID" value="CAD8806251.1"/>
    <property type="molecule type" value="Transcribed_RNA"/>
</dbReference>
<dbReference type="Gene3D" id="1.20.120.290">
    <property type="entry name" value="Oxygen-evolving enhancer protein 3 (PsbQ), four-helix up-down bundle"/>
    <property type="match status" value="1"/>
</dbReference>
<evidence type="ECO:0000256" key="1">
    <source>
        <dbReference type="ARBA" id="ARBA00023078"/>
    </source>
</evidence>
<gene>
    <name evidence="2" type="ORF">HTEP1355_LOCUS19930</name>
</gene>
<sequence>MTTLKTIAASVVVGAACVHGFAPAALPALSLRSARTCSPLTGLKMQDNEEYKPLIPTKENPMAPDYAREPTQFERQGLVDSGKNDISPIASLDGGFGGLTRRETIGTAGAVGAGLAGVLWAVTRNPGYDLKDTSRDAGATALDAEALAKPELQASLKDLQATRAKIAALYDTFKADNNIALSESLQSFSIVQLRNDLNALTTALDEDTQIKTDRIVRVIIQDLVELDQAVKVKKDMGRTPKKVGACVKWFTQTIGDFDKFLAYFTKK</sequence>
<accession>A0A7S0W8R2</accession>
<keyword evidence="1" id="KW-0793">Thylakoid</keyword>
<evidence type="ECO:0000313" key="2">
    <source>
        <dbReference type="EMBL" id="CAD8806251.1"/>
    </source>
</evidence>
<proteinExistence type="predicted"/>
<reference evidence="2" key="1">
    <citation type="submission" date="2021-01" db="EMBL/GenBank/DDBJ databases">
        <authorList>
            <person name="Corre E."/>
            <person name="Pelletier E."/>
            <person name="Niang G."/>
            <person name="Scheremetjew M."/>
            <person name="Finn R."/>
            <person name="Kale V."/>
            <person name="Holt S."/>
            <person name="Cochrane G."/>
            <person name="Meng A."/>
            <person name="Brown T."/>
            <person name="Cohen L."/>
        </authorList>
    </citation>
    <scope>NUCLEOTIDE SEQUENCE</scope>
    <source>
        <strain evidence="2">CCMP443</strain>
    </source>
</reference>
<organism evidence="2">
    <name type="scientific">Hemiselmis tepida</name>
    <dbReference type="NCBI Taxonomy" id="464990"/>
    <lineage>
        <taxon>Eukaryota</taxon>
        <taxon>Cryptophyceae</taxon>
        <taxon>Cryptomonadales</taxon>
        <taxon>Hemiselmidaceae</taxon>
        <taxon>Hemiselmis</taxon>
    </lineage>
</organism>
<name>A0A7S0W8R2_9CRYP</name>
<dbReference type="PROSITE" id="PS51257">
    <property type="entry name" value="PROKAR_LIPOPROTEIN"/>
    <property type="match status" value="1"/>
</dbReference>
<protein>
    <submittedName>
        <fullName evidence="2">Uncharacterized protein</fullName>
    </submittedName>
</protein>
<dbReference type="InterPro" id="IPR023222">
    <property type="entry name" value="PsbQ-like_dom_sf"/>
</dbReference>
<dbReference type="AlphaFoldDB" id="A0A7S0W8R2"/>